<evidence type="ECO:0000256" key="11">
    <source>
        <dbReference type="ARBA" id="ARBA00048679"/>
    </source>
</evidence>
<comment type="similarity">
    <text evidence="2">Belongs to the protein kinase superfamily. CAMK Ser/Thr protein kinase family. SNF1 subfamily.</text>
</comment>
<comment type="catalytic activity">
    <reaction evidence="10">
        <text>L-threonyl-[protein] + ATP = O-phospho-L-threonyl-[protein] + ADP + H(+)</text>
        <dbReference type="Rhea" id="RHEA:46608"/>
        <dbReference type="Rhea" id="RHEA-COMP:11060"/>
        <dbReference type="Rhea" id="RHEA-COMP:11605"/>
        <dbReference type="ChEBI" id="CHEBI:15378"/>
        <dbReference type="ChEBI" id="CHEBI:30013"/>
        <dbReference type="ChEBI" id="CHEBI:30616"/>
        <dbReference type="ChEBI" id="CHEBI:61977"/>
        <dbReference type="ChEBI" id="CHEBI:456216"/>
        <dbReference type="EC" id="2.7.11.1"/>
    </reaction>
</comment>
<dbReference type="eggNOG" id="KOG0583">
    <property type="taxonomic scope" value="Eukaryota"/>
</dbReference>
<dbReference type="InterPro" id="IPR018451">
    <property type="entry name" value="NAF/FISL_domain"/>
</dbReference>
<dbReference type="InterPro" id="IPR004041">
    <property type="entry name" value="NAF_dom"/>
</dbReference>
<dbReference type="InterPro" id="IPR000719">
    <property type="entry name" value="Prot_kinase_dom"/>
</dbReference>
<dbReference type="Pfam" id="PF00069">
    <property type="entry name" value="Pkinase"/>
    <property type="match status" value="1"/>
</dbReference>
<feature type="region of interest" description="Disordered" evidence="14">
    <location>
        <begin position="1"/>
        <end position="31"/>
    </location>
</feature>
<keyword evidence="5" id="KW-0808">Transferase</keyword>
<keyword evidence="7" id="KW-0418">Kinase</keyword>
<dbReference type="InParanoid" id="A0A059B3M2"/>
<feature type="compositionally biased region" description="Pro residues" evidence="14">
    <location>
        <begin position="1"/>
        <end position="21"/>
    </location>
</feature>
<evidence type="ECO:0000256" key="4">
    <source>
        <dbReference type="ARBA" id="ARBA00022527"/>
    </source>
</evidence>
<dbReference type="GO" id="GO:0007165">
    <property type="term" value="P:signal transduction"/>
    <property type="evidence" value="ECO:0007669"/>
    <property type="project" value="InterPro"/>
</dbReference>
<dbReference type="InterPro" id="IPR017441">
    <property type="entry name" value="Protein_kinase_ATP_BS"/>
</dbReference>
<evidence type="ECO:0000256" key="13">
    <source>
        <dbReference type="RuleBase" id="RU000304"/>
    </source>
</evidence>
<evidence type="ECO:0000256" key="12">
    <source>
        <dbReference type="PROSITE-ProRule" id="PRU10141"/>
    </source>
</evidence>
<evidence type="ECO:0000313" key="17">
    <source>
        <dbReference type="EMBL" id="KCW60461.1"/>
    </source>
</evidence>
<feature type="domain" description="NAF" evidence="16">
    <location>
        <begin position="321"/>
        <end position="345"/>
    </location>
</feature>
<dbReference type="Gene3D" id="3.30.310.80">
    <property type="entry name" value="Kinase associated domain 1, KA1"/>
    <property type="match status" value="1"/>
</dbReference>
<dbReference type="PROSITE" id="PS50011">
    <property type="entry name" value="PROTEIN_KINASE_DOM"/>
    <property type="match status" value="1"/>
</dbReference>
<dbReference type="SUPFAM" id="SSF56112">
    <property type="entry name" value="Protein kinase-like (PK-like)"/>
    <property type="match status" value="1"/>
</dbReference>
<evidence type="ECO:0000256" key="6">
    <source>
        <dbReference type="ARBA" id="ARBA00022741"/>
    </source>
</evidence>
<dbReference type="PANTHER" id="PTHR43895">
    <property type="entry name" value="CALCIUM/CALMODULIN-DEPENDENT PROTEIN KINASE KINASE-RELATED"/>
    <property type="match status" value="1"/>
</dbReference>
<dbReference type="GO" id="GO:0106310">
    <property type="term" value="F:protein serine kinase activity"/>
    <property type="evidence" value="ECO:0007669"/>
    <property type="project" value="RHEA"/>
</dbReference>
<protein>
    <recommendedName>
        <fullName evidence="3">non-specific serine/threonine protein kinase</fullName>
        <ecNumber evidence="3">2.7.11.1</ecNumber>
    </recommendedName>
</protein>
<dbReference type="FunFam" id="3.30.200.20:FF:000042">
    <property type="entry name" value="Aurora kinase A"/>
    <property type="match status" value="1"/>
</dbReference>
<dbReference type="PANTHER" id="PTHR43895:SF33">
    <property type="entry name" value="PROTEIN KINASE DOMAIN-CONTAINING PROTEIN"/>
    <property type="match status" value="1"/>
</dbReference>
<dbReference type="InterPro" id="IPR008271">
    <property type="entry name" value="Ser/Thr_kinase_AS"/>
</dbReference>
<evidence type="ECO:0000256" key="2">
    <source>
        <dbReference type="ARBA" id="ARBA00006234"/>
    </source>
</evidence>
<name>A0A059B3M2_EUCGR</name>
<sequence length="446" mass="49245">MKPPSPPSPPPQPPPAPPPAPASRSSSTTTTTTIQNKYQLGRLLGRGSFAKVYQALSLADNAHVAIKVINKDSSALALEAQILREIGAMRRLQSHPNILRIHEVMATRTRIYLVMELAAGGELFSRIVRRGRFTEPAARRYFQQLVSALNYCHENGVAHRDVKPQNLLLDHKGNLKVSDFGLSALPEQLRDGLLHTACGTPAFTAPEVICRRGYEGSKADAWSCGVILYMLLCGHMPFNDNNLVTMYKKIHKRDYQFPEWISKPVKHIIHQLLDPNPDTRMSLQVLAGTSWFKKSLPLKSHNSFSDIEHLLASEKDCSDFDVGPSLNAFDIISLSSGLDLSGLFEIDSRNERRFVSNASMEVIMGKLKEVGGRLGYSLERGKGSSVILGKGKLVLVVEVVAVVEKAVLVEAKVVVDGGGEFEEAHWGEWKVGLEDIVVSWHDEQVS</sequence>
<evidence type="ECO:0000256" key="3">
    <source>
        <dbReference type="ARBA" id="ARBA00012513"/>
    </source>
</evidence>
<dbReference type="KEGG" id="egr:104414598"/>
<keyword evidence="8 12" id="KW-0067">ATP-binding</keyword>
<accession>A0A059B3M2</accession>
<dbReference type="OMA" id="MEPRIIC"/>
<evidence type="ECO:0000259" key="15">
    <source>
        <dbReference type="PROSITE" id="PS50011"/>
    </source>
</evidence>
<feature type="binding site" evidence="12">
    <location>
        <position position="67"/>
    </location>
    <ligand>
        <name>ATP</name>
        <dbReference type="ChEBI" id="CHEBI:30616"/>
    </ligand>
</feature>
<proteinExistence type="inferred from homology"/>
<organism evidence="17">
    <name type="scientific">Eucalyptus grandis</name>
    <name type="common">Flooded gum</name>
    <dbReference type="NCBI Taxonomy" id="71139"/>
    <lineage>
        <taxon>Eukaryota</taxon>
        <taxon>Viridiplantae</taxon>
        <taxon>Streptophyta</taxon>
        <taxon>Embryophyta</taxon>
        <taxon>Tracheophyta</taxon>
        <taxon>Spermatophyta</taxon>
        <taxon>Magnoliopsida</taxon>
        <taxon>eudicotyledons</taxon>
        <taxon>Gunneridae</taxon>
        <taxon>Pentapetalae</taxon>
        <taxon>rosids</taxon>
        <taxon>malvids</taxon>
        <taxon>Myrtales</taxon>
        <taxon>Myrtaceae</taxon>
        <taxon>Myrtoideae</taxon>
        <taxon>Eucalypteae</taxon>
        <taxon>Eucalyptus</taxon>
    </lineage>
</organism>
<dbReference type="GO" id="GO:0005524">
    <property type="term" value="F:ATP binding"/>
    <property type="evidence" value="ECO:0007669"/>
    <property type="project" value="UniProtKB-UniRule"/>
</dbReference>
<evidence type="ECO:0000259" key="16">
    <source>
        <dbReference type="PROSITE" id="PS50816"/>
    </source>
</evidence>
<feature type="domain" description="Protein kinase" evidence="15">
    <location>
        <begin position="38"/>
        <end position="292"/>
    </location>
</feature>
<comment type="catalytic activity">
    <reaction evidence="11">
        <text>L-seryl-[protein] + ATP = O-phospho-L-seryl-[protein] + ADP + H(+)</text>
        <dbReference type="Rhea" id="RHEA:17989"/>
        <dbReference type="Rhea" id="RHEA-COMP:9863"/>
        <dbReference type="Rhea" id="RHEA-COMP:11604"/>
        <dbReference type="ChEBI" id="CHEBI:15378"/>
        <dbReference type="ChEBI" id="CHEBI:29999"/>
        <dbReference type="ChEBI" id="CHEBI:30616"/>
        <dbReference type="ChEBI" id="CHEBI:83421"/>
        <dbReference type="ChEBI" id="CHEBI:456216"/>
        <dbReference type="EC" id="2.7.11.1"/>
    </reaction>
</comment>
<evidence type="ECO:0000256" key="14">
    <source>
        <dbReference type="SAM" id="MobiDB-lite"/>
    </source>
</evidence>
<evidence type="ECO:0000256" key="1">
    <source>
        <dbReference type="ARBA" id="ARBA00001936"/>
    </source>
</evidence>
<dbReference type="InterPro" id="IPR011009">
    <property type="entry name" value="Kinase-like_dom_sf"/>
</dbReference>
<dbReference type="GO" id="GO:0004674">
    <property type="term" value="F:protein serine/threonine kinase activity"/>
    <property type="evidence" value="ECO:0000318"/>
    <property type="project" value="GO_Central"/>
</dbReference>
<evidence type="ECO:0000256" key="10">
    <source>
        <dbReference type="ARBA" id="ARBA00047899"/>
    </source>
</evidence>
<dbReference type="PROSITE" id="PS00107">
    <property type="entry name" value="PROTEIN_KINASE_ATP"/>
    <property type="match status" value="1"/>
</dbReference>
<dbReference type="FunFam" id="1.10.510.10:FF:000653">
    <property type="entry name" value="Non-specific serine/threonine protein kinase"/>
    <property type="match status" value="1"/>
</dbReference>
<keyword evidence="9" id="KW-0464">Manganese</keyword>
<dbReference type="FunCoup" id="A0A059B3M2">
    <property type="interactions" value="1121"/>
</dbReference>
<feature type="compositionally biased region" description="Low complexity" evidence="14">
    <location>
        <begin position="22"/>
        <end position="31"/>
    </location>
</feature>
<reference evidence="17" key="1">
    <citation type="submission" date="2013-07" db="EMBL/GenBank/DDBJ databases">
        <title>The genome of Eucalyptus grandis.</title>
        <authorList>
            <person name="Schmutz J."/>
            <person name="Hayes R."/>
            <person name="Myburg A."/>
            <person name="Tuskan G."/>
            <person name="Grattapaglia D."/>
            <person name="Rokhsar D.S."/>
        </authorList>
    </citation>
    <scope>NUCLEOTIDE SEQUENCE</scope>
    <source>
        <tissue evidence="17">Leaf extractions</tissue>
    </source>
</reference>
<dbReference type="AlphaFoldDB" id="A0A059B3M2"/>
<dbReference type="CDD" id="cd12195">
    <property type="entry name" value="CIPK_C"/>
    <property type="match status" value="1"/>
</dbReference>
<dbReference type="EC" id="2.7.11.1" evidence="3"/>
<dbReference type="EMBL" id="KK198760">
    <property type="protein sequence ID" value="KCW60461.1"/>
    <property type="molecule type" value="Genomic_DNA"/>
</dbReference>
<dbReference type="Gramene" id="KCW60461">
    <property type="protein sequence ID" value="KCW60461"/>
    <property type="gene ID" value="EUGRSUZ_H03182"/>
</dbReference>
<dbReference type="PROSITE" id="PS00108">
    <property type="entry name" value="PROTEIN_KINASE_ST"/>
    <property type="match status" value="1"/>
</dbReference>
<dbReference type="PROSITE" id="PS50816">
    <property type="entry name" value="NAF"/>
    <property type="match status" value="1"/>
</dbReference>
<comment type="cofactor">
    <cofactor evidence="1">
        <name>Mn(2+)</name>
        <dbReference type="ChEBI" id="CHEBI:29035"/>
    </cofactor>
</comment>
<dbReference type="SMART" id="SM00220">
    <property type="entry name" value="S_TKc"/>
    <property type="match status" value="1"/>
</dbReference>
<evidence type="ECO:0000256" key="9">
    <source>
        <dbReference type="ARBA" id="ARBA00023211"/>
    </source>
</evidence>
<keyword evidence="4 13" id="KW-0723">Serine/threonine-protein kinase</keyword>
<evidence type="ECO:0000256" key="5">
    <source>
        <dbReference type="ARBA" id="ARBA00022679"/>
    </source>
</evidence>
<evidence type="ECO:0000256" key="8">
    <source>
        <dbReference type="ARBA" id="ARBA00022840"/>
    </source>
</evidence>
<dbReference type="STRING" id="71139.A0A059B3M2"/>
<keyword evidence="6 12" id="KW-0547">Nucleotide-binding</keyword>
<dbReference type="Gene3D" id="1.10.510.10">
    <property type="entry name" value="Transferase(Phosphotransferase) domain 1"/>
    <property type="match status" value="1"/>
</dbReference>
<dbReference type="Pfam" id="PF03822">
    <property type="entry name" value="NAF"/>
    <property type="match status" value="1"/>
</dbReference>
<dbReference type="OrthoDB" id="193931at2759"/>
<evidence type="ECO:0000256" key="7">
    <source>
        <dbReference type="ARBA" id="ARBA00022777"/>
    </source>
</evidence>
<gene>
    <name evidence="17" type="ORF">EUGRSUZ_H03182</name>
</gene>